<evidence type="ECO:0000256" key="1">
    <source>
        <dbReference type="SAM" id="SignalP"/>
    </source>
</evidence>
<protein>
    <recommendedName>
        <fullName evidence="3">Thioredoxin domain-containing protein</fullName>
    </recommendedName>
</protein>
<dbReference type="EMBL" id="HBFS01023108">
    <property type="protein sequence ID" value="CAD8922227.1"/>
    <property type="molecule type" value="Transcribed_RNA"/>
</dbReference>
<evidence type="ECO:0000313" key="2">
    <source>
        <dbReference type="EMBL" id="CAD8922227.1"/>
    </source>
</evidence>
<name>A0A7S1CNG7_9STRA</name>
<dbReference type="InterPro" id="IPR036249">
    <property type="entry name" value="Thioredoxin-like_sf"/>
</dbReference>
<keyword evidence="1" id="KW-0732">Signal</keyword>
<dbReference type="SUPFAM" id="SSF52833">
    <property type="entry name" value="Thioredoxin-like"/>
    <property type="match status" value="1"/>
</dbReference>
<accession>A0A7S1CNG7</accession>
<organism evidence="2">
    <name type="scientific">Bicosoecida sp. CB-2014</name>
    <dbReference type="NCBI Taxonomy" id="1486930"/>
    <lineage>
        <taxon>Eukaryota</taxon>
        <taxon>Sar</taxon>
        <taxon>Stramenopiles</taxon>
        <taxon>Bigyra</taxon>
        <taxon>Opalozoa</taxon>
        <taxon>Bicosoecida</taxon>
    </lineage>
</organism>
<dbReference type="PROSITE" id="PS51257">
    <property type="entry name" value="PROKAR_LIPOPROTEIN"/>
    <property type="match status" value="1"/>
</dbReference>
<dbReference type="CDD" id="cd02961">
    <property type="entry name" value="PDI_a_family"/>
    <property type="match status" value="1"/>
</dbReference>
<sequence>MSSRSSALLVALLSCGVCLTLTVKGARADAGVVPPSPEVGDGAERATDPAVNDIAPVAPAAGDLPEGLFESVVNGSHTHLVMVYAPGLPVWNEFLPRANELAAALDARSQAARESDIDGDTASVLVHMSNVRASPSYKTRFALVEYPTLLLFPRGVTSRFFLRLPFRANSTVEELLHEVDKARLAATGVAPVTRAAVDEVLKFFEPGGTFREGQEQLAEAHRLATDALAATTAQRETIRRARSAMRTFRLRRQRKPDDFDAALKKVKGLIEQVPSQLSRANELLDVSLAIDDVAEASDTTGDTTAAWWQPLQLAEAEAERQMQLQELREDRCTALVELLDGVKKAGLRALTFISTETSKQTAALLHGHNFLKEGPRLRMLTRVVMFNDVAQSLLETDPNAGVFEKDPAQADAAEEGDGAEVATDL</sequence>
<feature type="chain" id="PRO_5031376922" description="Thioredoxin domain-containing protein" evidence="1">
    <location>
        <begin position="29"/>
        <end position="425"/>
    </location>
</feature>
<dbReference type="AlphaFoldDB" id="A0A7S1CNG7"/>
<feature type="signal peptide" evidence="1">
    <location>
        <begin position="1"/>
        <end position="28"/>
    </location>
</feature>
<gene>
    <name evidence="2" type="ORF">BSP0115_LOCUS15490</name>
</gene>
<proteinExistence type="predicted"/>
<reference evidence="2" key="1">
    <citation type="submission" date="2021-01" db="EMBL/GenBank/DDBJ databases">
        <authorList>
            <person name="Corre E."/>
            <person name="Pelletier E."/>
            <person name="Niang G."/>
            <person name="Scheremetjew M."/>
            <person name="Finn R."/>
            <person name="Kale V."/>
            <person name="Holt S."/>
            <person name="Cochrane G."/>
            <person name="Meng A."/>
            <person name="Brown T."/>
            <person name="Cohen L."/>
        </authorList>
    </citation>
    <scope>NUCLEOTIDE SEQUENCE</scope>
    <source>
        <strain evidence="2">Ms1</strain>
    </source>
</reference>
<evidence type="ECO:0008006" key="3">
    <source>
        <dbReference type="Google" id="ProtNLM"/>
    </source>
</evidence>